<protein>
    <recommendedName>
        <fullName evidence="1">GGDEF domain-containing protein</fullName>
    </recommendedName>
</protein>
<comment type="caution">
    <text evidence="2">The sequence shown here is derived from an EMBL/GenBank/DDBJ whole genome shotgun (WGS) entry which is preliminary data.</text>
</comment>
<dbReference type="EMBL" id="BOMW01000069">
    <property type="protein sequence ID" value="GIF08879.1"/>
    <property type="molecule type" value="Genomic_DNA"/>
</dbReference>
<dbReference type="GO" id="GO:1902201">
    <property type="term" value="P:negative regulation of bacterial-type flagellum-dependent cell motility"/>
    <property type="evidence" value="ECO:0007669"/>
    <property type="project" value="TreeGrafter"/>
</dbReference>
<dbReference type="InterPro" id="IPR050469">
    <property type="entry name" value="Diguanylate_Cyclase"/>
</dbReference>
<dbReference type="InterPro" id="IPR043128">
    <property type="entry name" value="Rev_trsase/Diguanyl_cyclase"/>
</dbReference>
<dbReference type="GO" id="GO:0005886">
    <property type="term" value="C:plasma membrane"/>
    <property type="evidence" value="ECO:0007669"/>
    <property type="project" value="TreeGrafter"/>
</dbReference>
<dbReference type="InterPro" id="IPR029787">
    <property type="entry name" value="Nucleotide_cyclase"/>
</dbReference>
<dbReference type="PROSITE" id="PS50887">
    <property type="entry name" value="GGDEF"/>
    <property type="match status" value="1"/>
</dbReference>
<dbReference type="Gene3D" id="3.30.70.270">
    <property type="match status" value="1"/>
</dbReference>
<sequence length="237" mass="25260">MISEILAAAGGLGTAAVPAGLALRAMRIRLGRARSECAVARYDAAHDKLTGLLNRAGLDAAMAARADSGRPWSLIMFDLDGFKRVNDTLGHDAGDEVLVEASFQLFMAFDEAGDQVGRLGGDEFVVLTDDGPDRTPLTWMRALNALQAMRWPMRLEMGHEVTVTASVGVVSVLPGAELARVMRSADIATYRAKARGGNQVVEYGLPGELAMVLGSRPDSQLRDTTAAAWPVLPVVTR</sequence>
<dbReference type="InterPro" id="IPR000160">
    <property type="entry name" value="GGDEF_dom"/>
</dbReference>
<feature type="domain" description="GGDEF" evidence="1">
    <location>
        <begin position="70"/>
        <end position="205"/>
    </location>
</feature>
<dbReference type="AlphaFoldDB" id="A0A919NDT5"/>
<organism evidence="2 3">
    <name type="scientific">Actinoplanes siamensis</name>
    <dbReference type="NCBI Taxonomy" id="1223317"/>
    <lineage>
        <taxon>Bacteria</taxon>
        <taxon>Bacillati</taxon>
        <taxon>Actinomycetota</taxon>
        <taxon>Actinomycetes</taxon>
        <taxon>Micromonosporales</taxon>
        <taxon>Micromonosporaceae</taxon>
        <taxon>Actinoplanes</taxon>
    </lineage>
</organism>
<keyword evidence="3" id="KW-1185">Reference proteome</keyword>
<dbReference type="SUPFAM" id="SSF55073">
    <property type="entry name" value="Nucleotide cyclase"/>
    <property type="match status" value="1"/>
</dbReference>
<dbReference type="PANTHER" id="PTHR45138">
    <property type="entry name" value="REGULATORY COMPONENTS OF SENSORY TRANSDUCTION SYSTEM"/>
    <property type="match status" value="1"/>
</dbReference>
<dbReference type="SMART" id="SM00267">
    <property type="entry name" value="GGDEF"/>
    <property type="match status" value="1"/>
</dbReference>
<proteinExistence type="predicted"/>
<dbReference type="PANTHER" id="PTHR45138:SF9">
    <property type="entry name" value="DIGUANYLATE CYCLASE DGCM-RELATED"/>
    <property type="match status" value="1"/>
</dbReference>
<evidence type="ECO:0000259" key="1">
    <source>
        <dbReference type="PROSITE" id="PS50887"/>
    </source>
</evidence>
<dbReference type="GO" id="GO:0052621">
    <property type="term" value="F:diguanylate cyclase activity"/>
    <property type="evidence" value="ECO:0007669"/>
    <property type="project" value="TreeGrafter"/>
</dbReference>
<accession>A0A919NDT5</accession>
<dbReference type="Proteomes" id="UP000629619">
    <property type="component" value="Unassembled WGS sequence"/>
</dbReference>
<gene>
    <name evidence="2" type="ORF">Asi03nite_64170</name>
</gene>
<dbReference type="NCBIfam" id="TIGR00254">
    <property type="entry name" value="GGDEF"/>
    <property type="match status" value="1"/>
</dbReference>
<name>A0A919NDT5_9ACTN</name>
<dbReference type="CDD" id="cd01949">
    <property type="entry name" value="GGDEF"/>
    <property type="match status" value="1"/>
</dbReference>
<dbReference type="GO" id="GO:0043709">
    <property type="term" value="P:cell adhesion involved in single-species biofilm formation"/>
    <property type="evidence" value="ECO:0007669"/>
    <property type="project" value="TreeGrafter"/>
</dbReference>
<evidence type="ECO:0000313" key="2">
    <source>
        <dbReference type="EMBL" id="GIF08879.1"/>
    </source>
</evidence>
<dbReference type="RefSeq" id="WP_203684218.1">
    <property type="nucleotide sequence ID" value="NZ_BOMW01000069.1"/>
</dbReference>
<reference evidence="2" key="1">
    <citation type="submission" date="2021-01" db="EMBL/GenBank/DDBJ databases">
        <title>Whole genome shotgun sequence of Actinoplanes siamensis NBRC 109076.</title>
        <authorList>
            <person name="Komaki H."/>
            <person name="Tamura T."/>
        </authorList>
    </citation>
    <scope>NUCLEOTIDE SEQUENCE</scope>
    <source>
        <strain evidence="2">NBRC 109076</strain>
    </source>
</reference>
<dbReference type="Pfam" id="PF00990">
    <property type="entry name" value="GGDEF"/>
    <property type="match status" value="1"/>
</dbReference>
<evidence type="ECO:0000313" key="3">
    <source>
        <dbReference type="Proteomes" id="UP000629619"/>
    </source>
</evidence>